<accession>A0A6C0BPL4</accession>
<dbReference type="EMBL" id="MN739207">
    <property type="protein sequence ID" value="QHS93549.1"/>
    <property type="molecule type" value="Genomic_DNA"/>
</dbReference>
<name>A0A6C0BPL4_9ZZZZ</name>
<reference evidence="1" key="1">
    <citation type="journal article" date="2020" name="Nature">
        <title>Giant virus diversity and host interactions through global metagenomics.</title>
        <authorList>
            <person name="Schulz F."/>
            <person name="Roux S."/>
            <person name="Paez-Espino D."/>
            <person name="Jungbluth S."/>
            <person name="Walsh D.A."/>
            <person name="Denef V.J."/>
            <person name="McMahon K.D."/>
            <person name="Konstantinidis K.T."/>
            <person name="Eloe-Fadrosh E.A."/>
            <person name="Kyrpides N.C."/>
            <person name="Woyke T."/>
        </authorList>
    </citation>
    <scope>NUCLEOTIDE SEQUENCE</scope>
    <source>
        <strain evidence="1">GVMAG-M-3300018080-19</strain>
    </source>
</reference>
<sequence>MATSTLLIVLYVTLGLAAATGVAALVVYFTTKPDPDPDPDPDPECPPDTYGPDCLPCATDPCTEDASCCQEGILCSDEGTCVACLSETNSGCSDLRPCCPGLKCFDGTCLECLDEGGSGCQHPDDCCNDLICSAAGTCVNGLPEGDPCNQENCAKGLRCLDGVCTPCAFMSGSPCSIPQDCCPDMTCHVGQCWVPLGSRCSEQQGCMEPSTCGPDNICCYEAGLPCEESKECCGNLACEGNKCCNTLDGPCTRDTDCCDGGSCHGDLQVCKEPLKYGSQVYLTSEDDSEIMYVSSNGTLTWVPSDSGLSTPISLLYSLNEDETGVVMIDGKAHNIDVRLFVNINSGYRYYIRYNVATGEVYRSAIGADSERRWQIEPKAGQYIFDGSLVAIYNSASNVYLDPSVDPFYVSPEPRYFRLQVT</sequence>
<protein>
    <submittedName>
        <fullName evidence="1">Uncharacterized protein</fullName>
    </submittedName>
</protein>
<organism evidence="1">
    <name type="scientific">viral metagenome</name>
    <dbReference type="NCBI Taxonomy" id="1070528"/>
    <lineage>
        <taxon>unclassified sequences</taxon>
        <taxon>metagenomes</taxon>
        <taxon>organismal metagenomes</taxon>
    </lineage>
</organism>
<dbReference type="AlphaFoldDB" id="A0A6C0BPL4"/>
<proteinExistence type="predicted"/>
<evidence type="ECO:0000313" key="1">
    <source>
        <dbReference type="EMBL" id="QHS93549.1"/>
    </source>
</evidence>